<evidence type="ECO:0000313" key="10">
    <source>
        <dbReference type="EMBL" id="GAB94089.1"/>
    </source>
</evidence>
<feature type="transmembrane region" description="Helical" evidence="9">
    <location>
        <begin position="103"/>
        <end position="123"/>
    </location>
</feature>
<feature type="transmembrane region" description="Helical" evidence="9">
    <location>
        <begin position="302"/>
        <end position="324"/>
    </location>
</feature>
<dbReference type="GO" id="GO:0016757">
    <property type="term" value="F:glycosyltransferase activity"/>
    <property type="evidence" value="ECO:0007669"/>
    <property type="project" value="UniProtKB-KW"/>
</dbReference>
<gene>
    <name evidence="10" type="ORF">KILIM_003_00110</name>
</gene>
<feature type="transmembrane region" description="Helical" evidence="9">
    <location>
        <begin position="135"/>
        <end position="153"/>
    </location>
</feature>
<evidence type="ECO:0000256" key="8">
    <source>
        <dbReference type="SAM" id="MobiDB-lite"/>
    </source>
</evidence>
<protein>
    <recommendedName>
        <fullName evidence="12">Mannosyltransferase MptB</fullName>
    </recommendedName>
</protein>
<dbReference type="OrthoDB" id="5242303at2"/>
<keyword evidence="2" id="KW-0328">Glycosyltransferase</keyword>
<sequence length="545" mass="57299">MTQTSGDATRRSTSRPTSRPTSTNAAAGSDEQVNHLGTWLSQGRSWLALFWADLRLAWAFTYVRHGVWGMLLVAVAAMTPAFLPPDLWVLDRFGLQWLEDGASLILSTGLILGGVALLLHAWLRLRPTPDRPTAPTSAWVLWSLPILLAPPLFSRDAYSYAAQGLIVDRGMDPYTTAPISVPGAFADNVDSMWLFTAAPYGPLALQMQHAVVDATFGNAYVAAVAMRLPALLAVAVLAIVLPKLAARLGRSEAAARWLGVLNPLVLLHLVGGAHNDAVMIALVAVGLLLALDRHIVWASLTIAAAAGFKQTAIFALIAVAALATRQVWGAGHTFIQYLRESAKVGLVSFLGFAGLTMLSGLGWGWLHNLSVPMQLRSMLAPPTFLGTIGEFVLAQLGAEGAAANAVPFLQSIGAVVAVLGIGYLYLVVAPKHPIGASTGAFALFVVCGPVVQPWYVLPVLALLGATSASRRWVQAAVWLTIGLVGYSAFDVALANGAPVVGVVIVGYALYRLMRSRTDLVDAPLGPEPAAAGGSPAVAGARAQAE</sequence>
<dbReference type="STRING" id="1184609.KILIM_003_00110"/>
<dbReference type="InterPro" id="IPR049829">
    <property type="entry name" value="MptA/B-like"/>
</dbReference>
<proteinExistence type="inferred from homology"/>
<evidence type="ECO:0000256" key="3">
    <source>
        <dbReference type="ARBA" id="ARBA00022679"/>
    </source>
</evidence>
<evidence type="ECO:0000256" key="6">
    <source>
        <dbReference type="ARBA" id="ARBA00023136"/>
    </source>
</evidence>
<keyword evidence="11" id="KW-1185">Reference proteome</keyword>
<evidence type="ECO:0000256" key="2">
    <source>
        <dbReference type="ARBA" id="ARBA00022676"/>
    </source>
</evidence>
<accession>K6X5K9</accession>
<dbReference type="EMBL" id="BAHD01000003">
    <property type="protein sequence ID" value="GAB94089.1"/>
    <property type="molecule type" value="Genomic_DNA"/>
</dbReference>
<keyword evidence="4 9" id="KW-0812">Transmembrane</keyword>
<comment type="subcellular location">
    <subcellularLocation>
        <location evidence="1">Membrane</location>
        <topology evidence="1">Multi-pass membrane protein</topology>
    </subcellularLocation>
</comment>
<feature type="transmembrane region" description="Helical" evidence="9">
    <location>
        <begin position="344"/>
        <end position="366"/>
    </location>
</feature>
<dbReference type="GO" id="GO:0016020">
    <property type="term" value="C:membrane"/>
    <property type="evidence" value="ECO:0007669"/>
    <property type="project" value="UniProtKB-SubCell"/>
</dbReference>
<feature type="transmembrane region" description="Helical" evidence="9">
    <location>
        <begin position="440"/>
        <end position="463"/>
    </location>
</feature>
<feature type="compositionally biased region" description="Low complexity" evidence="8">
    <location>
        <begin position="14"/>
        <end position="23"/>
    </location>
</feature>
<feature type="region of interest" description="Disordered" evidence="8">
    <location>
        <begin position="1"/>
        <end position="29"/>
    </location>
</feature>
<evidence type="ECO:0000256" key="4">
    <source>
        <dbReference type="ARBA" id="ARBA00022692"/>
    </source>
</evidence>
<dbReference type="eggNOG" id="ENOG502ZKU6">
    <property type="taxonomic scope" value="Bacteria"/>
</dbReference>
<keyword evidence="3" id="KW-0808">Transferase</keyword>
<name>K6X5K9_9MICO</name>
<keyword evidence="5 9" id="KW-1133">Transmembrane helix</keyword>
<dbReference type="Proteomes" id="UP000008366">
    <property type="component" value="Unassembled WGS sequence"/>
</dbReference>
<comment type="similarity">
    <text evidence="7">Belongs to the MptA/B family.</text>
</comment>
<dbReference type="Pfam" id="PF26314">
    <property type="entry name" value="MptA_B_family"/>
    <property type="match status" value="1"/>
</dbReference>
<comment type="caution">
    <text evidence="10">The sequence shown here is derived from an EMBL/GenBank/DDBJ whole genome shotgun (WGS) entry which is preliminary data.</text>
</comment>
<feature type="transmembrane region" description="Helical" evidence="9">
    <location>
        <begin position="483"/>
        <end position="510"/>
    </location>
</feature>
<reference evidence="10 11" key="1">
    <citation type="submission" date="2012-08" db="EMBL/GenBank/DDBJ databases">
        <title>Whole genome shotgun sequence of Kineosphaera limosa NBRC 100340.</title>
        <authorList>
            <person name="Yoshida I."/>
            <person name="Isaki S."/>
            <person name="Hosoyama A."/>
            <person name="Tsuchikane K."/>
            <person name="Katsumata H."/>
            <person name="Ando Y."/>
            <person name="Ohji S."/>
            <person name="Hamada M."/>
            <person name="Tamura T."/>
            <person name="Yamazoe A."/>
            <person name="Yamazaki S."/>
            <person name="Fujita N."/>
        </authorList>
    </citation>
    <scope>NUCLEOTIDE SEQUENCE [LARGE SCALE GENOMIC DNA]</scope>
    <source>
        <strain evidence="10 11">NBRC 100340</strain>
    </source>
</reference>
<evidence type="ECO:0000256" key="9">
    <source>
        <dbReference type="SAM" id="Phobius"/>
    </source>
</evidence>
<organism evidence="10 11">
    <name type="scientific">Kineosphaera limosa NBRC 100340</name>
    <dbReference type="NCBI Taxonomy" id="1184609"/>
    <lineage>
        <taxon>Bacteria</taxon>
        <taxon>Bacillati</taxon>
        <taxon>Actinomycetota</taxon>
        <taxon>Actinomycetes</taxon>
        <taxon>Micrococcales</taxon>
        <taxon>Dermatophilaceae</taxon>
        <taxon>Kineosphaera</taxon>
    </lineage>
</organism>
<dbReference type="AlphaFoldDB" id="K6X5K9"/>
<evidence type="ECO:0008006" key="12">
    <source>
        <dbReference type="Google" id="ProtNLM"/>
    </source>
</evidence>
<keyword evidence="6 9" id="KW-0472">Membrane</keyword>
<dbReference type="NCBIfam" id="NF038066">
    <property type="entry name" value="MptB"/>
    <property type="match status" value="1"/>
</dbReference>
<feature type="transmembrane region" description="Helical" evidence="9">
    <location>
        <begin position="219"/>
        <end position="241"/>
    </location>
</feature>
<evidence type="ECO:0000313" key="11">
    <source>
        <dbReference type="Proteomes" id="UP000008366"/>
    </source>
</evidence>
<evidence type="ECO:0000256" key="1">
    <source>
        <dbReference type="ARBA" id="ARBA00004141"/>
    </source>
</evidence>
<feature type="transmembrane region" description="Helical" evidence="9">
    <location>
        <begin position="408"/>
        <end position="428"/>
    </location>
</feature>
<dbReference type="RefSeq" id="WP_006590622.1">
    <property type="nucleotide sequence ID" value="NZ_BAHD01000003.1"/>
</dbReference>
<feature type="transmembrane region" description="Helical" evidence="9">
    <location>
        <begin position="65"/>
        <end position="83"/>
    </location>
</feature>
<evidence type="ECO:0000256" key="5">
    <source>
        <dbReference type="ARBA" id="ARBA00022989"/>
    </source>
</evidence>
<evidence type="ECO:0000256" key="7">
    <source>
        <dbReference type="ARBA" id="ARBA00043987"/>
    </source>
</evidence>